<accession>A0ACD1G336</accession>
<reference evidence="1" key="1">
    <citation type="submission" date="2018-02" db="EMBL/GenBank/DDBJ databases">
        <title>The genomes of Aspergillus section Nigri reveals drivers in fungal speciation.</title>
        <authorList>
            <consortium name="DOE Joint Genome Institute"/>
            <person name="Vesth T.C."/>
            <person name="Nybo J."/>
            <person name="Theobald S."/>
            <person name="Brandl J."/>
            <person name="Frisvad J.C."/>
            <person name="Nielsen K.F."/>
            <person name="Lyhne E.K."/>
            <person name="Kogle M.E."/>
            <person name="Kuo A."/>
            <person name="Riley R."/>
            <person name="Clum A."/>
            <person name="Nolan M."/>
            <person name="Lipzen A."/>
            <person name="Salamov A."/>
            <person name="Henrissat B."/>
            <person name="Wiebenga A."/>
            <person name="De vries R.P."/>
            <person name="Grigoriev I.V."/>
            <person name="Mortensen U.H."/>
            <person name="Andersen M.R."/>
            <person name="Baker S.E."/>
        </authorList>
    </citation>
    <scope>NUCLEOTIDE SEQUENCE</scope>
    <source>
        <strain evidence="1">CBS 621.78</strain>
    </source>
</reference>
<dbReference type="EMBL" id="KZ825361">
    <property type="protein sequence ID" value="RAH43597.1"/>
    <property type="molecule type" value="Genomic_DNA"/>
</dbReference>
<protein>
    <submittedName>
        <fullName evidence="1">Uncharacterized protein</fullName>
    </submittedName>
</protein>
<dbReference type="Proteomes" id="UP000249057">
    <property type="component" value="Unassembled WGS sequence"/>
</dbReference>
<gene>
    <name evidence="1" type="ORF">BO95DRAFT_454890</name>
</gene>
<keyword evidence="2" id="KW-1185">Reference proteome</keyword>
<organism evidence="1 2">
    <name type="scientific">Aspergillus brunneoviolaceus CBS 621.78</name>
    <dbReference type="NCBI Taxonomy" id="1450534"/>
    <lineage>
        <taxon>Eukaryota</taxon>
        <taxon>Fungi</taxon>
        <taxon>Dikarya</taxon>
        <taxon>Ascomycota</taxon>
        <taxon>Pezizomycotina</taxon>
        <taxon>Eurotiomycetes</taxon>
        <taxon>Eurotiomycetidae</taxon>
        <taxon>Eurotiales</taxon>
        <taxon>Aspergillaceae</taxon>
        <taxon>Aspergillus</taxon>
        <taxon>Aspergillus subgen. Circumdati</taxon>
    </lineage>
</organism>
<sequence length="170" mass="18433">MSLFPTTLPALPLREAIVDPLYRAVLSYDDNNLPLFESAFFEDAVLDFDGRVMEGRAAIKTGSWDPVAPLDTTHFLSNVRINLPAEDRGTATASATVTASALAQHFRAGQGNQPDSTRLTSGALYSVEVARDFAGVDGDGQGSGGGVWRIKRWRMRLVWTEGDWGVMTGN</sequence>
<evidence type="ECO:0000313" key="1">
    <source>
        <dbReference type="EMBL" id="RAH43597.1"/>
    </source>
</evidence>
<proteinExistence type="predicted"/>
<name>A0ACD1G336_9EURO</name>
<evidence type="ECO:0000313" key="2">
    <source>
        <dbReference type="Proteomes" id="UP000249057"/>
    </source>
</evidence>